<dbReference type="InterPro" id="IPR013087">
    <property type="entry name" value="Znf_C2H2_type"/>
</dbReference>
<evidence type="ECO:0000313" key="3">
    <source>
        <dbReference type="EMBL" id="CAD8108444.1"/>
    </source>
</evidence>
<dbReference type="PROSITE" id="PS00028">
    <property type="entry name" value="ZINC_FINGER_C2H2_1"/>
    <property type="match status" value="1"/>
</dbReference>
<dbReference type="AlphaFoldDB" id="A0A8S1PZ14"/>
<keyword evidence="4" id="KW-1185">Reference proteome</keyword>
<organism evidence="3 4">
    <name type="scientific">Paramecium primaurelia</name>
    <dbReference type="NCBI Taxonomy" id="5886"/>
    <lineage>
        <taxon>Eukaryota</taxon>
        <taxon>Sar</taxon>
        <taxon>Alveolata</taxon>
        <taxon>Ciliophora</taxon>
        <taxon>Intramacronucleata</taxon>
        <taxon>Oligohymenophorea</taxon>
        <taxon>Peniculida</taxon>
        <taxon>Parameciidae</taxon>
        <taxon>Paramecium</taxon>
    </lineage>
</organism>
<dbReference type="GO" id="GO:0008270">
    <property type="term" value="F:zinc ion binding"/>
    <property type="evidence" value="ECO:0007669"/>
    <property type="project" value="UniProtKB-KW"/>
</dbReference>
<dbReference type="Proteomes" id="UP000688137">
    <property type="component" value="Unassembled WGS sequence"/>
</dbReference>
<dbReference type="EMBL" id="CAJJDM010000140">
    <property type="protein sequence ID" value="CAD8108444.1"/>
    <property type="molecule type" value="Genomic_DNA"/>
</dbReference>
<gene>
    <name evidence="3" type="ORF">PPRIM_AZ9-3.1.T1370063</name>
</gene>
<name>A0A8S1PZ14_PARPR</name>
<evidence type="ECO:0000256" key="1">
    <source>
        <dbReference type="PROSITE-ProRule" id="PRU00042"/>
    </source>
</evidence>
<keyword evidence="1" id="KW-0479">Metal-binding</keyword>
<comment type="caution">
    <text evidence="3">The sequence shown here is derived from an EMBL/GenBank/DDBJ whole genome shotgun (WGS) entry which is preliminary data.</text>
</comment>
<dbReference type="PROSITE" id="PS50157">
    <property type="entry name" value="ZINC_FINGER_C2H2_2"/>
    <property type="match status" value="1"/>
</dbReference>
<proteinExistence type="predicted"/>
<protein>
    <recommendedName>
        <fullName evidence="2">C2H2-type domain-containing protein</fullName>
    </recommendedName>
</protein>
<sequence length="124" mass="14677">MSESESEKQDGQKDFYKEAVKLYYYNCILYNHLEKVMTERNDLKTKVLKYELLGGELAQLDDEEIMNQLEDRKKKSRRSAADIDRQFFCTFNNCKKAYGTEASLIQHQRLKHGQNSGMDAYFRI</sequence>
<evidence type="ECO:0000259" key="2">
    <source>
        <dbReference type="PROSITE" id="PS50157"/>
    </source>
</evidence>
<reference evidence="3" key="1">
    <citation type="submission" date="2021-01" db="EMBL/GenBank/DDBJ databases">
        <authorList>
            <consortium name="Genoscope - CEA"/>
            <person name="William W."/>
        </authorList>
    </citation>
    <scope>NUCLEOTIDE SEQUENCE</scope>
</reference>
<dbReference type="OMA" id="QDAQKDY"/>
<keyword evidence="1" id="KW-0862">Zinc</keyword>
<accession>A0A8S1PZ14</accession>
<feature type="domain" description="C2H2-type" evidence="2">
    <location>
        <begin position="87"/>
        <end position="112"/>
    </location>
</feature>
<evidence type="ECO:0000313" key="4">
    <source>
        <dbReference type="Proteomes" id="UP000688137"/>
    </source>
</evidence>
<keyword evidence="1" id="KW-0863">Zinc-finger</keyword>